<evidence type="ECO:0000256" key="1">
    <source>
        <dbReference type="SAM" id="Phobius"/>
    </source>
</evidence>
<organism evidence="2 3">
    <name type="scientific">Candidatus Choladousia intestinavium</name>
    <dbReference type="NCBI Taxonomy" id="2840727"/>
    <lineage>
        <taxon>Bacteria</taxon>
        <taxon>Bacillati</taxon>
        <taxon>Bacillota</taxon>
        <taxon>Clostridia</taxon>
        <taxon>Lachnospirales</taxon>
        <taxon>Lachnospiraceae</taxon>
        <taxon>Lachnospiraceae incertae sedis</taxon>
        <taxon>Candidatus Choladousia</taxon>
    </lineage>
</organism>
<protein>
    <submittedName>
        <fullName evidence="2">ABC transporter permease</fullName>
    </submittedName>
</protein>
<dbReference type="Proteomes" id="UP000886757">
    <property type="component" value="Unassembled WGS sequence"/>
</dbReference>
<feature type="transmembrane region" description="Helical" evidence="1">
    <location>
        <begin position="229"/>
        <end position="248"/>
    </location>
</feature>
<reference evidence="2" key="2">
    <citation type="journal article" date="2021" name="PeerJ">
        <title>Extensive microbial diversity within the chicken gut microbiome revealed by metagenomics and culture.</title>
        <authorList>
            <person name="Gilroy R."/>
            <person name="Ravi A."/>
            <person name="Getino M."/>
            <person name="Pursley I."/>
            <person name="Horton D.L."/>
            <person name="Alikhan N.F."/>
            <person name="Baker D."/>
            <person name="Gharbi K."/>
            <person name="Hall N."/>
            <person name="Watson M."/>
            <person name="Adriaenssens E.M."/>
            <person name="Foster-Nyarko E."/>
            <person name="Jarju S."/>
            <person name="Secka A."/>
            <person name="Antonio M."/>
            <person name="Oren A."/>
            <person name="Chaudhuri R.R."/>
            <person name="La Ragione R."/>
            <person name="Hildebrand F."/>
            <person name="Pallen M.J."/>
        </authorList>
    </citation>
    <scope>NUCLEOTIDE SEQUENCE</scope>
    <source>
        <strain evidence="2">ChiSjej4B22-8148</strain>
    </source>
</reference>
<accession>A0A9D1AG94</accession>
<keyword evidence="1" id="KW-1133">Transmembrane helix</keyword>
<evidence type="ECO:0000313" key="2">
    <source>
        <dbReference type="EMBL" id="HIR14812.1"/>
    </source>
</evidence>
<evidence type="ECO:0000313" key="3">
    <source>
        <dbReference type="Proteomes" id="UP000886757"/>
    </source>
</evidence>
<dbReference type="AlphaFoldDB" id="A0A9D1AG94"/>
<feature type="transmembrane region" description="Helical" evidence="1">
    <location>
        <begin position="21"/>
        <end position="41"/>
    </location>
</feature>
<sequence>MKKTGFASFVKAESYKCRYRRLWLVPLGFLVILLLWAGRVFTSLKPEELPMGYAITMYSLMLTNAIFIPVMAAVLASRLCDVEIKGNTLKLLFTLERPGTFYVIKYLSGLKYLIFFTGGETLAVLVLGRLLHFTFPENPSIFLFHFLSITAVGAVILGIQQLLSLLCDNQILPLIAGLGGTFLGLFSMFFPKEINMLIIWGYFSIFSQGAVASQGDTWVYYYRDFPVELFLGFLAAAVLLFFLELYIFKKKREV</sequence>
<feature type="transmembrane region" description="Helical" evidence="1">
    <location>
        <begin position="53"/>
        <end position="76"/>
    </location>
</feature>
<comment type="caution">
    <text evidence="2">The sequence shown here is derived from an EMBL/GenBank/DDBJ whole genome shotgun (WGS) entry which is preliminary data.</text>
</comment>
<keyword evidence="1" id="KW-0812">Transmembrane</keyword>
<dbReference type="EMBL" id="DVGK01000150">
    <property type="protein sequence ID" value="HIR14812.1"/>
    <property type="molecule type" value="Genomic_DNA"/>
</dbReference>
<proteinExistence type="predicted"/>
<dbReference type="Pfam" id="PF12730">
    <property type="entry name" value="ABC2_membrane_4"/>
    <property type="match status" value="1"/>
</dbReference>
<feature type="transmembrane region" description="Helical" evidence="1">
    <location>
        <begin position="112"/>
        <end position="135"/>
    </location>
</feature>
<feature type="transmembrane region" description="Helical" evidence="1">
    <location>
        <begin position="171"/>
        <end position="190"/>
    </location>
</feature>
<gene>
    <name evidence="2" type="ORF">IAB31_12935</name>
</gene>
<reference evidence="2" key="1">
    <citation type="submission" date="2020-10" db="EMBL/GenBank/DDBJ databases">
        <authorList>
            <person name="Gilroy R."/>
        </authorList>
    </citation>
    <scope>NUCLEOTIDE SEQUENCE</scope>
    <source>
        <strain evidence="2">ChiSjej4B22-8148</strain>
    </source>
</reference>
<keyword evidence="1" id="KW-0472">Membrane</keyword>
<feature type="transmembrane region" description="Helical" evidence="1">
    <location>
        <begin position="141"/>
        <end position="159"/>
    </location>
</feature>
<name>A0A9D1AG94_9FIRM</name>